<sequence length="78" mass="8994">MLSYSDRLIDGIPARGHVDQSCSLHTETYPCGSMIEAVQRTWPIIHNPSTVTYLAHPTNHETSDYMRYWSISHGYHIF</sequence>
<reference evidence="1 2" key="1">
    <citation type="journal article" date="2018" name="Genome Biol. Evol.">
        <title>Multiple Roots of Fruiting Body Formation in Amoebozoa.</title>
        <authorList>
            <person name="Hillmann F."/>
            <person name="Forbes G."/>
            <person name="Novohradska S."/>
            <person name="Ferling I."/>
            <person name="Riege K."/>
            <person name="Groth M."/>
            <person name="Westermann M."/>
            <person name="Marz M."/>
            <person name="Spaller T."/>
            <person name="Winckler T."/>
            <person name="Schaap P."/>
            <person name="Glockner G."/>
        </authorList>
    </citation>
    <scope>NUCLEOTIDE SEQUENCE [LARGE SCALE GENOMIC DNA]</scope>
    <source>
        <strain evidence="1 2">Jena</strain>
    </source>
</reference>
<name>A0A2P6NVZ4_9EUKA</name>
<dbReference type="InParanoid" id="A0A2P6NVZ4"/>
<evidence type="ECO:0000313" key="2">
    <source>
        <dbReference type="Proteomes" id="UP000241769"/>
    </source>
</evidence>
<accession>A0A2P6NVZ4</accession>
<gene>
    <name evidence="1" type="ORF">PROFUN_04223</name>
</gene>
<dbReference type="AlphaFoldDB" id="A0A2P6NVZ4"/>
<evidence type="ECO:0000313" key="1">
    <source>
        <dbReference type="EMBL" id="PRP88132.1"/>
    </source>
</evidence>
<proteinExistence type="predicted"/>
<comment type="caution">
    <text evidence="1">The sequence shown here is derived from an EMBL/GenBank/DDBJ whole genome shotgun (WGS) entry which is preliminary data.</text>
</comment>
<protein>
    <submittedName>
        <fullName evidence="1">Uncharacterized protein</fullName>
    </submittedName>
</protein>
<keyword evidence="2" id="KW-1185">Reference proteome</keyword>
<organism evidence="1 2">
    <name type="scientific">Planoprotostelium fungivorum</name>
    <dbReference type="NCBI Taxonomy" id="1890364"/>
    <lineage>
        <taxon>Eukaryota</taxon>
        <taxon>Amoebozoa</taxon>
        <taxon>Evosea</taxon>
        <taxon>Variosea</taxon>
        <taxon>Cavosteliida</taxon>
        <taxon>Cavosteliaceae</taxon>
        <taxon>Planoprotostelium</taxon>
    </lineage>
</organism>
<dbReference type="Proteomes" id="UP000241769">
    <property type="component" value="Unassembled WGS sequence"/>
</dbReference>
<dbReference type="EMBL" id="MDYQ01000014">
    <property type="protein sequence ID" value="PRP88132.1"/>
    <property type="molecule type" value="Genomic_DNA"/>
</dbReference>